<sequence>MAMSNDVTQVDPTKMVEWARQHELAAERCAAARKEHPRTIAAAASWGPMFADARKAAVDAVNAREAALIEQENRHREMALTLKRGAAVMQATNDENARNLRLSQS</sequence>
<dbReference type="Pfam" id="PF10824">
    <property type="entry name" value="T7SS_ESX_EspC"/>
    <property type="match status" value="1"/>
</dbReference>
<evidence type="ECO:0000313" key="1">
    <source>
        <dbReference type="EMBL" id="BBX88227.1"/>
    </source>
</evidence>
<name>A0ABM7INC7_9MYCO</name>
<dbReference type="EMBL" id="AP022578">
    <property type="protein sequence ID" value="BBX88227.1"/>
    <property type="molecule type" value="Genomic_DNA"/>
</dbReference>
<proteinExistence type="predicted"/>
<dbReference type="InterPro" id="IPR022536">
    <property type="entry name" value="EspC"/>
</dbReference>
<protein>
    <recommendedName>
        <fullName evidence="3">ESX-1 secretion-associated protein</fullName>
    </recommendedName>
</protein>
<evidence type="ECO:0000313" key="2">
    <source>
        <dbReference type="Proteomes" id="UP000465609"/>
    </source>
</evidence>
<organism evidence="1 2">
    <name type="scientific">Mycolicibacterium aubagnense</name>
    <dbReference type="NCBI Taxonomy" id="319707"/>
    <lineage>
        <taxon>Bacteria</taxon>
        <taxon>Bacillati</taxon>
        <taxon>Actinomycetota</taxon>
        <taxon>Actinomycetes</taxon>
        <taxon>Mycobacteriales</taxon>
        <taxon>Mycobacteriaceae</taxon>
        <taxon>Mycolicibacterium</taxon>
    </lineage>
</organism>
<evidence type="ECO:0008006" key="3">
    <source>
        <dbReference type="Google" id="ProtNLM"/>
    </source>
</evidence>
<geneLocation type="plasmid" evidence="1 2">
    <name>pJCM15296</name>
</geneLocation>
<gene>
    <name evidence="1" type="ORF">MAUB_64280</name>
</gene>
<dbReference type="Proteomes" id="UP000465609">
    <property type="component" value="Plasmid pJCM15296"/>
</dbReference>
<accession>A0ABM7INC7</accession>
<keyword evidence="1" id="KW-0614">Plasmid</keyword>
<reference evidence="1 2" key="1">
    <citation type="journal article" date="2019" name="Emerg. Microbes Infect.">
        <title>Comprehensive subspecies identification of 175 nontuberculous mycobacteria species based on 7547 genomic profiles.</title>
        <authorList>
            <person name="Matsumoto Y."/>
            <person name="Kinjo T."/>
            <person name="Motooka D."/>
            <person name="Nabeya D."/>
            <person name="Jung N."/>
            <person name="Uechi K."/>
            <person name="Horii T."/>
            <person name="Iida T."/>
            <person name="Fujita J."/>
            <person name="Nakamura S."/>
        </authorList>
    </citation>
    <scope>NUCLEOTIDE SEQUENCE [LARGE SCALE GENOMIC DNA]</scope>
    <source>
        <strain evidence="1 2">JCM 15296</strain>
        <plasmid evidence="1">pJCM15296</plasmid>
    </source>
</reference>
<keyword evidence="2" id="KW-1185">Reference proteome</keyword>